<name>A0A1Q9LMF2_9PSEU</name>
<dbReference type="PRINTS" id="PR00837">
    <property type="entry name" value="V5TPXLIKE"/>
</dbReference>
<dbReference type="PROSITE" id="PS01009">
    <property type="entry name" value="CRISP_1"/>
    <property type="match status" value="1"/>
</dbReference>
<organism evidence="2 3">
    <name type="scientific">Actinokineospora bangkokensis</name>
    <dbReference type="NCBI Taxonomy" id="1193682"/>
    <lineage>
        <taxon>Bacteria</taxon>
        <taxon>Bacillati</taxon>
        <taxon>Actinomycetota</taxon>
        <taxon>Actinomycetes</taxon>
        <taxon>Pseudonocardiales</taxon>
        <taxon>Pseudonocardiaceae</taxon>
        <taxon>Actinokineospora</taxon>
    </lineage>
</organism>
<evidence type="ECO:0000259" key="1">
    <source>
        <dbReference type="SMART" id="SM00198"/>
    </source>
</evidence>
<dbReference type="InterPro" id="IPR034113">
    <property type="entry name" value="SCP_GAPR1-like"/>
</dbReference>
<dbReference type="InterPro" id="IPR035940">
    <property type="entry name" value="CAP_sf"/>
</dbReference>
<gene>
    <name evidence="2" type="ORF">BJP25_16940</name>
</gene>
<dbReference type="PANTHER" id="PTHR10334">
    <property type="entry name" value="CYSTEINE-RICH SECRETORY PROTEIN-RELATED"/>
    <property type="match status" value="1"/>
</dbReference>
<dbReference type="InterPro" id="IPR014044">
    <property type="entry name" value="CAP_dom"/>
</dbReference>
<protein>
    <recommendedName>
        <fullName evidence="1">SCP domain-containing protein</fullName>
    </recommendedName>
</protein>
<accession>A0A1Q9LMF2</accession>
<dbReference type="FunFam" id="3.40.33.10:FF:000010">
    <property type="entry name" value="Predicted protein"/>
    <property type="match status" value="1"/>
</dbReference>
<proteinExistence type="predicted"/>
<reference evidence="2 3" key="1">
    <citation type="submission" date="2016-10" db="EMBL/GenBank/DDBJ databases">
        <title>The Draft Genome Sequence of Actinokineospora bangkokensis 44EHWT reveals the biosynthetic pathway of antifungal compounds Thailandins with unusual extender unit butylmalonyl-CoA.</title>
        <authorList>
            <person name="Greule A."/>
            <person name="Intra B."/>
            <person name="Flemming S."/>
            <person name="Rommel M.G."/>
            <person name="Panbangred W."/>
            <person name="Bechthold A."/>
        </authorList>
    </citation>
    <scope>NUCLEOTIDE SEQUENCE [LARGE SCALE GENOMIC DNA]</scope>
    <source>
        <strain evidence="2 3">44EHW</strain>
    </source>
</reference>
<dbReference type="InterPro" id="IPR001283">
    <property type="entry name" value="CRISP-related"/>
</dbReference>
<dbReference type="STRING" id="1193682.BJP25_16940"/>
<dbReference type="CDD" id="cd05382">
    <property type="entry name" value="CAP_GAPR1-like"/>
    <property type="match status" value="1"/>
</dbReference>
<dbReference type="AlphaFoldDB" id="A0A1Q9LMF2"/>
<evidence type="ECO:0000313" key="3">
    <source>
        <dbReference type="Proteomes" id="UP000186040"/>
    </source>
</evidence>
<dbReference type="Pfam" id="PF00188">
    <property type="entry name" value="CAP"/>
    <property type="match status" value="1"/>
</dbReference>
<dbReference type="GO" id="GO:0005576">
    <property type="term" value="C:extracellular region"/>
    <property type="evidence" value="ECO:0007669"/>
    <property type="project" value="InterPro"/>
</dbReference>
<dbReference type="SMART" id="SM00198">
    <property type="entry name" value="SCP"/>
    <property type="match status" value="1"/>
</dbReference>
<dbReference type="Proteomes" id="UP000186040">
    <property type="component" value="Unassembled WGS sequence"/>
</dbReference>
<dbReference type="EMBL" id="MKQR01000011">
    <property type="protein sequence ID" value="OLR93183.1"/>
    <property type="molecule type" value="Genomic_DNA"/>
</dbReference>
<comment type="caution">
    <text evidence="2">The sequence shown here is derived from an EMBL/GenBank/DDBJ whole genome shotgun (WGS) entry which is preliminary data.</text>
</comment>
<dbReference type="InterPro" id="IPR018244">
    <property type="entry name" value="Allrgn_V5/Tpx1_CS"/>
</dbReference>
<evidence type="ECO:0000313" key="2">
    <source>
        <dbReference type="EMBL" id="OLR93183.1"/>
    </source>
</evidence>
<dbReference type="Gene3D" id="3.40.33.10">
    <property type="entry name" value="CAP"/>
    <property type="match status" value="1"/>
</dbReference>
<sequence>MTFAAATAPVSPAAEAPSLDLKQEALTAHNEARARYGAAPLSWNDALYSDALAWARSCKFQHSVSGGAYGENLAAGAPALSVRDAVRLWVDEAKKYDYDNPGFSAATGHFTQVVWKSTRQVAVAVANCPAGTIFSVPSVFVVARYTPPGNYLGQFAVNVGRPV</sequence>
<dbReference type="SUPFAM" id="SSF55797">
    <property type="entry name" value="PR-1-like"/>
    <property type="match status" value="1"/>
</dbReference>
<keyword evidence="3" id="KW-1185">Reference proteome</keyword>
<feature type="domain" description="SCP" evidence="1">
    <location>
        <begin position="20"/>
        <end position="153"/>
    </location>
</feature>